<proteinExistence type="predicted"/>
<reference evidence="3" key="1">
    <citation type="journal article" date="2019" name="Int. J. Syst. Evol. Microbiol.">
        <title>The Global Catalogue of Microorganisms (GCM) 10K type strain sequencing project: providing services to taxonomists for standard genome sequencing and annotation.</title>
        <authorList>
            <consortium name="The Broad Institute Genomics Platform"/>
            <consortium name="The Broad Institute Genome Sequencing Center for Infectious Disease"/>
            <person name="Wu L."/>
            <person name="Ma J."/>
        </authorList>
    </citation>
    <scope>NUCLEOTIDE SEQUENCE [LARGE SCALE GENOMIC DNA]</scope>
    <source>
        <strain evidence="3">JCM 17336</strain>
    </source>
</reference>
<dbReference type="RefSeq" id="WP_198856914.1">
    <property type="nucleotide sequence ID" value="NZ_BAABDT010000002.1"/>
</dbReference>
<keyword evidence="3" id="KW-1185">Reference proteome</keyword>
<evidence type="ECO:0000256" key="1">
    <source>
        <dbReference type="SAM" id="Phobius"/>
    </source>
</evidence>
<gene>
    <name evidence="2" type="ORF">GCM10022422_14980</name>
</gene>
<keyword evidence="1" id="KW-1133">Transmembrane helix</keyword>
<organism evidence="2 3">
    <name type="scientific">Flavobacterium ginsengisoli</name>
    <dbReference type="NCBI Taxonomy" id="871694"/>
    <lineage>
        <taxon>Bacteria</taxon>
        <taxon>Pseudomonadati</taxon>
        <taxon>Bacteroidota</taxon>
        <taxon>Flavobacteriia</taxon>
        <taxon>Flavobacteriales</taxon>
        <taxon>Flavobacteriaceae</taxon>
        <taxon>Flavobacterium</taxon>
    </lineage>
</organism>
<dbReference type="Proteomes" id="UP001501367">
    <property type="component" value="Unassembled WGS sequence"/>
</dbReference>
<sequence>MFTIVLSFFGIIIVVNLFLYIKYSIIPKSFIPLESKIVRFEERIKWRDATGSPSNPEVSPTYFVPIIEYTFNDKKYIYEGKLPITFATYNFNRKIALYINPKKPSDVRHKIKYYWE</sequence>
<dbReference type="EMBL" id="BAABDT010000002">
    <property type="protein sequence ID" value="GAA3733245.1"/>
    <property type="molecule type" value="Genomic_DNA"/>
</dbReference>
<keyword evidence="1" id="KW-0472">Membrane</keyword>
<keyword evidence="1" id="KW-0812">Transmembrane</keyword>
<evidence type="ECO:0008006" key="4">
    <source>
        <dbReference type="Google" id="ProtNLM"/>
    </source>
</evidence>
<feature type="transmembrane region" description="Helical" evidence="1">
    <location>
        <begin position="6"/>
        <end position="26"/>
    </location>
</feature>
<evidence type="ECO:0000313" key="3">
    <source>
        <dbReference type="Proteomes" id="UP001501367"/>
    </source>
</evidence>
<evidence type="ECO:0000313" key="2">
    <source>
        <dbReference type="EMBL" id="GAA3733245.1"/>
    </source>
</evidence>
<protein>
    <recommendedName>
        <fullName evidence="4">DUF3592 domain-containing protein</fullName>
    </recommendedName>
</protein>
<name>A0ABP7F7Z6_9FLAO</name>
<accession>A0ABP7F7Z6</accession>
<comment type="caution">
    <text evidence="2">The sequence shown here is derived from an EMBL/GenBank/DDBJ whole genome shotgun (WGS) entry which is preliminary data.</text>
</comment>